<dbReference type="SUPFAM" id="SSF46689">
    <property type="entry name" value="Homeodomain-like"/>
    <property type="match status" value="1"/>
</dbReference>
<dbReference type="PANTHER" id="PTHR30055:SF148">
    <property type="entry name" value="TETR-FAMILY TRANSCRIPTIONAL REGULATOR"/>
    <property type="match status" value="1"/>
</dbReference>
<dbReference type="InterPro" id="IPR009057">
    <property type="entry name" value="Homeodomain-like_sf"/>
</dbReference>
<dbReference type="PANTHER" id="PTHR30055">
    <property type="entry name" value="HTH-TYPE TRANSCRIPTIONAL REGULATOR RUTR"/>
    <property type="match status" value="1"/>
</dbReference>
<evidence type="ECO:0000313" key="7">
    <source>
        <dbReference type="EMBL" id="BDM73372.1"/>
    </source>
</evidence>
<dbReference type="PROSITE" id="PS50977">
    <property type="entry name" value="HTH_TETR_2"/>
    <property type="match status" value="1"/>
</dbReference>
<sequence>MTTAHQPQGAPGETRPGGRTARTREAVLAAVFEELGAGGFAGLTMEKVSQRSGIHVATLYRRWRSIEGLVCDLLTELSADVPLPDTGTLPGDLRALARSITAFYGEPRMRRLIEAVVSAAARDPQVATVLRSFFGERLALAGQMVERAVARGELPAETDPEQVMSALGAPFYYRILIARRPVDAALAESAATAVWAAARAGAYPREGHGPADDATGP</sequence>
<evidence type="ECO:0000256" key="4">
    <source>
        <dbReference type="PROSITE-ProRule" id="PRU00335"/>
    </source>
</evidence>
<reference evidence="7" key="1">
    <citation type="submission" date="2022-06" db="EMBL/GenBank/DDBJ databases">
        <title>Complete genome sequence of Streptomyces nigrescens HEK616.</title>
        <authorList>
            <person name="Asamizu S."/>
            <person name="Onaka H."/>
        </authorList>
    </citation>
    <scope>NUCLEOTIDE SEQUENCE</scope>
    <source>
        <strain evidence="7">HEK616</strain>
    </source>
</reference>
<keyword evidence="3" id="KW-0804">Transcription</keyword>
<evidence type="ECO:0000259" key="6">
    <source>
        <dbReference type="PROSITE" id="PS50977"/>
    </source>
</evidence>
<dbReference type="Proteomes" id="UP001059597">
    <property type="component" value="Chromosome"/>
</dbReference>
<gene>
    <name evidence="7" type="ORF">HEK616_68590</name>
</gene>
<dbReference type="InterPro" id="IPR001647">
    <property type="entry name" value="HTH_TetR"/>
</dbReference>
<evidence type="ECO:0000256" key="2">
    <source>
        <dbReference type="ARBA" id="ARBA00023125"/>
    </source>
</evidence>
<dbReference type="InterPro" id="IPR036271">
    <property type="entry name" value="Tet_transcr_reg_TetR-rel_C_sf"/>
</dbReference>
<feature type="region of interest" description="Disordered" evidence="5">
    <location>
        <begin position="1"/>
        <end position="21"/>
    </location>
</feature>
<dbReference type="Gene3D" id="1.10.10.60">
    <property type="entry name" value="Homeodomain-like"/>
    <property type="match status" value="1"/>
</dbReference>
<dbReference type="SUPFAM" id="SSF48498">
    <property type="entry name" value="Tetracyclin repressor-like, C-terminal domain"/>
    <property type="match status" value="1"/>
</dbReference>
<proteinExistence type="predicted"/>
<evidence type="ECO:0000313" key="8">
    <source>
        <dbReference type="Proteomes" id="UP001059597"/>
    </source>
</evidence>
<dbReference type="InterPro" id="IPR011075">
    <property type="entry name" value="TetR_C"/>
</dbReference>
<feature type="domain" description="HTH tetR-type" evidence="6">
    <location>
        <begin position="21"/>
        <end position="81"/>
    </location>
</feature>
<keyword evidence="2 4" id="KW-0238">DNA-binding</keyword>
<evidence type="ECO:0000256" key="1">
    <source>
        <dbReference type="ARBA" id="ARBA00023015"/>
    </source>
</evidence>
<dbReference type="Pfam" id="PF16859">
    <property type="entry name" value="TetR_C_11"/>
    <property type="match status" value="1"/>
</dbReference>
<feature type="DNA-binding region" description="H-T-H motif" evidence="4">
    <location>
        <begin position="44"/>
        <end position="63"/>
    </location>
</feature>
<dbReference type="Gene3D" id="1.10.357.10">
    <property type="entry name" value="Tetracycline Repressor, domain 2"/>
    <property type="match status" value="1"/>
</dbReference>
<dbReference type="RefSeq" id="WP_261956615.1">
    <property type="nucleotide sequence ID" value="NZ_AP026073.1"/>
</dbReference>
<protein>
    <submittedName>
        <fullName evidence="7">TetR family transcriptional regulator</fullName>
    </submittedName>
</protein>
<evidence type="ECO:0000256" key="5">
    <source>
        <dbReference type="SAM" id="MobiDB-lite"/>
    </source>
</evidence>
<dbReference type="InterPro" id="IPR050109">
    <property type="entry name" value="HTH-type_TetR-like_transc_reg"/>
</dbReference>
<dbReference type="Pfam" id="PF00440">
    <property type="entry name" value="TetR_N"/>
    <property type="match status" value="1"/>
</dbReference>
<evidence type="ECO:0000256" key="3">
    <source>
        <dbReference type="ARBA" id="ARBA00023163"/>
    </source>
</evidence>
<name>A0ABN6R4K3_STRNI</name>
<keyword evidence="1" id="KW-0805">Transcription regulation</keyword>
<keyword evidence="8" id="KW-1185">Reference proteome</keyword>
<organism evidence="7 8">
    <name type="scientific">Streptomyces nigrescens</name>
    <dbReference type="NCBI Taxonomy" id="1920"/>
    <lineage>
        <taxon>Bacteria</taxon>
        <taxon>Bacillati</taxon>
        <taxon>Actinomycetota</taxon>
        <taxon>Actinomycetes</taxon>
        <taxon>Kitasatosporales</taxon>
        <taxon>Streptomycetaceae</taxon>
        <taxon>Streptomyces</taxon>
    </lineage>
</organism>
<accession>A0ABN6R4K3</accession>
<dbReference type="EMBL" id="AP026073">
    <property type="protein sequence ID" value="BDM73372.1"/>
    <property type="molecule type" value="Genomic_DNA"/>
</dbReference>